<reference evidence="1 2" key="1">
    <citation type="submission" date="2020-04" db="EMBL/GenBank/DDBJ databases">
        <title>Genome-Wide Identification of 5-Methylcytosine Sites in Bacterial Genomes By High-Throughput Sequencing of MspJI Restriction Fragments.</title>
        <authorList>
            <person name="Wu V."/>
        </authorList>
    </citation>
    <scope>NUCLEOTIDE SEQUENCE [LARGE SCALE GENOMIC DNA]</scope>
    <source>
        <strain evidence="1 2">CCAP 1403/13f</strain>
    </source>
</reference>
<reference evidence="1 2" key="2">
    <citation type="submission" date="2020-04" db="EMBL/GenBank/DDBJ databases">
        <authorList>
            <person name="Fomenkov A."/>
            <person name="Anton B.P."/>
            <person name="Roberts R.J."/>
        </authorList>
    </citation>
    <scope>NUCLEOTIDE SEQUENCE [LARGE SCALE GENOMIC DNA]</scope>
    <source>
        <strain evidence="1 2">CCAP 1403/13f</strain>
    </source>
</reference>
<protein>
    <submittedName>
        <fullName evidence="1">Uncharacterized protein</fullName>
    </submittedName>
</protein>
<evidence type="ECO:0000313" key="1">
    <source>
        <dbReference type="EMBL" id="QJB46670.1"/>
    </source>
</evidence>
<proteinExistence type="predicted"/>
<accession>A0A6H2C5U4</accession>
<evidence type="ECO:0000313" key="2">
    <source>
        <dbReference type="Proteomes" id="UP000502433"/>
    </source>
</evidence>
<dbReference type="EMBL" id="CP051206">
    <property type="protein sequence ID" value="QJB46670.1"/>
    <property type="molecule type" value="Genomic_DNA"/>
</dbReference>
<name>A0A6H2C5U4_DOLFA</name>
<dbReference type="KEGG" id="dfs:HGD76_23270"/>
<organism evidence="1 2">
    <name type="scientific">Dolichospermum flos-aquae CCAP 1403/13F</name>
    <dbReference type="NCBI Taxonomy" id="315271"/>
    <lineage>
        <taxon>Bacteria</taxon>
        <taxon>Bacillati</taxon>
        <taxon>Cyanobacteriota</taxon>
        <taxon>Cyanophyceae</taxon>
        <taxon>Nostocales</taxon>
        <taxon>Aphanizomenonaceae</taxon>
        <taxon>Dolichospermum</taxon>
    </lineage>
</organism>
<sequence>MVMNLITKLVSQMYNNFKFPQILVFGLIITSLFACGLDVTENSTSANAKNPEQSQLNQNTLPKSISQAVLRDASRVSGIKSSDLQITQVTSTNFSNPCAFKFGEVCTREYNPIPGWIVIVQVQKQSWTYHVNKSGSQILLDPKISSNQLPKKIANAVLSNASKRSGLAVNSLKITQSIQKTFSNSCVFNFGEVCTQNFAPIKGWEVIVKVKSQFWTYHVDITGTRLVLDPQGMD</sequence>
<dbReference type="Proteomes" id="UP000502433">
    <property type="component" value="Chromosome"/>
</dbReference>
<dbReference type="AlphaFoldDB" id="A0A6H2C5U4"/>
<gene>
    <name evidence="1" type="ORF">HGD76_23270</name>
</gene>